<dbReference type="Gene3D" id="2.60.40.1120">
    <property type="entry name" value="Carboxypeptidase-like, regulatory domain"/>
    <property type="match status" value="1"/>
</dbReference>
<dbReference type="PROSITE" id="PS52016">
    <property type="entry name" value="TONB_DEPENDENT_REC_3"/>
    <property type="match status" value="1"/>
</dbReference>
<name>A0A1H4BDM0_9BACT</name>
<dbReference type="Pfam" id="PF13715">
    <property type="entry name" value="CarbopepD_reg_2"/>
    <property type="match status" value="1"/>
</dbReference>
<dbReference type="InterPro" id="IPR023996">
    <property type="entry name" value="TonB-dep_OMP_SusC/RagA"/>
</dbReference>
<evidence type="ECO:0000256" key="2">
    <source>
        <dbReference type="ARBA" id="ARBA00022448"/>
    </source>
</evidence>
<dbReference type="InterPro" id="IPR008969">
    <property type="entry name" value="CarboxyPept-like_regulatory"/>
</dbReference>
<dbReference type="OrthoDB" id="9768177at2"/>
<evidence type="ECO:0000256" key="6">
    <source>
        <dbReference type="ARBA" id="ARBA00023237"/>
    </source>
</evidence>
<evidence type="ECO:0000256" key="5">
    <source>
        <dbReference type="ARBA" id="ARBA00023136"/>
    </source>
</evidence>
<dbReference type="Gene3D" id="2.40.170.20">
    <property type="entry name" value="TonB-dependent receptor, beta-barrel domain"/>
    <property type="match status" value="1"/>
</dbReference>
<dbReference type="Pfam" id="PF07715">
    <property type="entry name" value="Plug"/>
    <property type="match status" value="1"/>
</dbReference>
<gene>
    <name evidence="9" type="ORF">SAMN05192529_12026</name>
</gene>
<comment type="subcellular location">
    <subcellularLocation>
        <location evidence="1 7">Cell outer membrane</location>
        <topology evidence="1 7">Multi-pass membrane protein</topology>
    </subcellularLocation>
</comment>
<feature type="domain" description="TonB-dependent receptor plug" evidence="8">
    <location>
        <begin position="126"/>
        <end position="249"/>
    </location>
</feature>
<evidence type="ECO:0000256" key="4">
    <source>
        <dbReference type="ARBA" id="ARBA00022692"/>
    </source>
</evidence>
<keyword evidence="3 7" id="KW-1134">Transmembrane beta strand</keyword>
<keyword evidence="2 7" id="KW-0813">Transport</keyword>
<dbReference type="Proteomes" id="UP000199041">
    <property type="component" value="Unassembled WGS sequence"/>
</dbReference>
<dbReference type="EMBL" id="FNQY01000020">
    <property type="protein sequence ID" value="SEA46230.1"/>
    <property type="molecule type" value="Genomic_DNA"/>
</dbReference>
<evidence type="ECO:0000313" key="9">
    <source>
        <dbReference type="EMBL" id="SEA46230.1"/>
    </source>
</evidence>
<keyword evidence="6 7" id="KW-0998">Cell outer membrane</keyword>
<dbReference type="InterPro" id="IPR039426">
    <property type="entry name" value="TonB-dep_rcpt-like"/>
</dbReference>
<comment type="similarity">
    <text evidence="7">Belongs to the TonB-dependent receptor family.</text>
</comment>
<dbReference type="RefSeq" id="WP_091400033.1">
    <property type="nucleotide sequence ID" value="NZ_FNQY01000020.1"/>
</dbReference>
<evidence type="ECO:0000256" key="1">
    <source>
        <dbReference type="ARBA" id="ARBA00004571"/>
    </source>
</evidence>
<evidence type="ECO:0000256" key="7">
    <source>
        <dbReference type="PROSITE-ProRule" id="PRU01360"/>
    </source>
</evidence>
<dbReference type="InterPro" id="IPR012910">
    <property type="entry name" value="Plug_dom"/>
</dbReference>
<dbReference type="AlphaFoldDB" id="A0A1H4BDM0"/>
<dbReference type="InterPro" id="IPR037066">
    <property type="entry name" value="Plug_dom_sf"/>
</dbReference>
<proteinExistence type="inferred from homology"/>
<keyword evidence="5 7" id="KW-0472">Membrane</keyword>
<evidence type="ECO:0000256" key="3">
    <source>
        <dbReference type="ARBA" id="ARBA00022452"/>
    </source>
</evidence>
<reference evidence="9 10" key="1">
    <citation type="submission" date="2016-10" db="EMBL/GenBank/DDBJ databases">
        <authorList>
            <person name="de Groot N.N."/>
        </authorList>
    </citation>
    <scope>NUCLEOTIDE SEQUENCE [LARGE SCALE GENOMIC DNA]</scope>
    <source>
        <strain evidence="9 10">Vu-144</strain>
    </source>
</reference>
<dbReference type="NCBIfam" id="TIGR04056">
    <property type="entry name" value="OMP_RagA_SusC"/>
    <property type="match status" value="1"/>
</dbReference>
<organism evidence="9 10">
    <name type="scientific">Arachidicoccus rhizosphaerae</name>
    <dbReference type="NCBI Taxonomy" id="551991"/>
    <lineage>
        <taxon>Bacteria</taxon>
        <taxon>Pseudomonadati</taxon>
        <taxon>Bacteroidota</taxon>
        <taxon>Chitinophagia</taxon>
        <taxon>Chitinophagales</taxon>
        <taxon>Chitinophagaceae</taxon>
        <taxon>Arachidicoccus</taxon>
    </lineage>
</organism>
<dbReference type="STRING" id="551991.SAMN05192529_12026"/>
<dbReference type="SUPFAM" id="SSF49464">
    <property type="entry name" value="Carboxypeptidase regulatory domain-like"/>
    <property type="match status" value="1"/>
</dbReference>
<keyword evidence="4 7" id="KW-0812">Transmembrane</keyword>
<sequence>MSTKLLSNFFKQRIQLALLPILFLMFFALPAWSQQQRTIFGTVHSLTGDPLVGVSVVIVGEREGTQTDERGQFSISVKPEARLVITHVGYDKKEVIAKDGMDIQLVANSSDLSQVMVVGYGTQSRKKVTGAISTVNGDDIKNTPAVSFDAMLQGRIPGVTVQNSSGEPGSKSNIVIRGSTNMDYGNLNGGNTQPLYIIDGVIYDLNNMQGSYDLANPLSVIDPNSIESIEVLKDASAAAIYGARGGNGVIIVKTRRSQAKHPMVTLNVYGGATTGPRLIDVITGNAERSLKLGLLNDQLPYTDIYNGSIPIQLTDSLNTAFNNDVDWQGMMLRKNAYVNNEELTVSGSFDNKNTYRFGLSHYNEQGAVRGYQVERIAPNLDLQLNPVAKLSVGLSLQMSKEKRQHGGNISGNPYYFSTWSFPTSFAYLSDETVALYNGTANRFDDNNIFIYNANLRLTDTLTKDLHLTTTMGLNSYQDKYAYFSPVELNGVQNTAYDISANNPNWTWETFAQYDKHFKGNNLTLVGGFSAYQAKQYYAYMDAAGINVSGIYTLQTVPPGSNLYAYSTIQTKTTQSYYGRLNYDYNSKYLFTASFRRDASSIYSQDYRWGTFYALSGGWNVSDEKFFEPLKKTINSLKLRASYGVTGQDPGSWYAKYQQLYADASFLGATTGSVGGSSDWSYLTGTPSTYNGTTVVTPFPYNDNFASSSYKSSSEVRWEKYPQLDLGIDWSMFNNRINFVLDWYQKDAIDKYLWAVPAESTTGYAYYSGNYANVRNQGLELAINSTNMSPKAAFQWNTNFNISFNKGWVTKLPNEGKDMLFGESWWYKTLSMGEPLFTYRDYVTDGVYATEDDVPTDPITGNKMTYFGATVHAGDSKIIDQNGDYNINLDDKVNTGKSMMPTVTGGITNTFSYKGFSLSVFANYAYRNYLINGTMSDALNGSGYASWGAVAGPAGLYSQILNQFWMKNGDQTTYPRLVYGSGSSSLDPWNVARDYFLYKGGYFKIQQIRLGYTLPSKFVQRLHMRSVNVYSVFDNVHTFKQSKGLVDPTVFDYTTGSSNATYPTSLKFTLGLYLNF</sequence>
<dbReference type="SUPFAM" id="SSF56935">
    <property type="entry name" value="Porins"/>
    <property type="match status" value="1"/>
</dbReference>
<dbReference type="NCBIfam" id="TIGR04057">
    <property type="entry name" value="SusC_RagA_signa"/>
    <property type="match status" value="1"/>
</dbReference>
<dbReference type="GO" id="GO:0009279">
    <property type="term" value="C:cell outer membrane"/>
    <property type="evidence" value="ECO:0007669"/>
    <property type="project" value="UniProtKB-SubCell"/>
</dbReference>
<evidence type="ECO:0000313" key="10">
    <source>
        <dbReference type="Proteomes" id="UP000199041"/>
    </source>
</evidence>
<dbReference type="InterPro" id="IPR036942">
    <property type="entry name" value="Beta-barrel_TonB_sf"/>
</dbReference>
<evidence type="ECO:0000259" key="8">
    <source>
        <dbReference type="Pfam" id="PF07715"/>
    </source>
</evidence>
<keyword evidence="10" id="KW-1185">Reference proteome</keyword>
<dbReference type="InterPro" id="IPR023997">
    <property type="entry name" value="TonB-dep_OMP_SusC/RagA_CS"/>
</dbReference>
<dbReference type="Gene3D" id="2.170.130.10">
    <property type="entry name" value="TonB-dependent receptor, plug domain"/>
    <property type="match status" value="1"/>
</dbReference>
<accession>A0A1H4BDM0</accession>
<protein>
    <submittedName>
        <fullName evidence="9">TonB-linked outer membrane protein, SusC/RagA family</fullName>
    </submittedName>
</protein>